<dbReference type="Pfam" id="PF09835">
    <property type="entry name" value="DUF2062"/>
    <property type="match status" value="1"/>
</dbReference>
<evidence type="ECO:0000313" key="3">
    <source>
        <dbReference type="EMBL" id="PSF35545.1"/>
    </source>
</evidence>
<gene>
    <name evidence="3" type="ORF">C7H19_16160</name>
</gene>
<evidence type="ECO:0000256" key="1">
    <source>
        <dbReference type="SAM" id="Phobius"/>
    </source>
</evidence>
<evidence type="ECO:0000313" key="4">
    <source>
        <dbReference type="Proteomes" id="UP000239001"/>
    </source>
</evidence>
<keyword evidence="1" id="KW-0472">Membrane</keyword>
<feature type="transmembrane region" description="Helical" evidence="1">
    <location>
        <begin position="57"/>
        <end position="75"/>
    </location>
</feature>
<sequence>MARKHLSSISIRKKSKPRYNSWYGLRFFRYWYLRFLRLNGHPKEISLGIASGVFAGWFPWMGLQIIFAVFFAFLVRGNKIAAAAATWVSNPFTYVPIFGFNYKVGEWLLGLRDSAVTEKSFEHSWQSFDSMMQLGGNFVITLFFGSFIVGVVASTFSYFLSLRLISRWRNKRRRNLIP</sequence>
<proteinExistence type="predicted"/>
<dbReference type="OrthoDB" id="9794343at2"/>
<name>A0A2T1LV33_9CHRO</name>
<dbReference type="AlphaFoldDB" id="A0A2T1LV33"/>
<dbReference type="PANTHER" id="PTHR40547">
    <property type="entry name" value="SLL0298 PROTEIN"/>
    <property type="match status" value="1"/>
</dbReference>
<dbReference type="PANTHER" id="PTHR40547:SF1">
    <property type="entry name" value="SLL0298 PROTEIN"/>
    <property type="match status" value="1"/>
</dbReference>
<dbReference type="EMBL" id="PXOH01000019">
    <property type="protein sequence ID" value="PSF35545.1"/>
    <property type="molecule type" value="Genomic_DNA"/>
</dbReference>
<dbReference type="Proteomes" id="UP000239001">
    <property type="component" value="Unassembled WGS sequence"/>
</dbReference>
<reference evidence="3 4" key="2">
    <citation type="submission" date="2018-03" db="EMBL/GenBank/DDBJ databases">
        <authorList>
            <person name="Keele B.F."/>
        </authorList>
    </citation>
    <scope>NUCLEOTIDE SEQUENCE [LARGE SCALE GENOMIC DNA]</scope>
    <source>
        <strain evidence="3 4">CCALA 016</strain>
    </source>
</reference>
<evidence type="ECO:0000259" key="2">
    <source>
        <dbReference type="Pfam" id="PF09835"/>
    </source>
</evidence>
<reference evidence="3 4" key="1">
    <citation type="submission" date="2018-03" db="EMBL/GenBank/DDBJ databases">
        <title>The ancient ancestry and fast evolution of plastids.</title>
        <authorList>
            <person name="Moore K.R."/>
            <person name="Magnabosco C."/>
            <person name="Momper L."/>
            <person name="Gold D.A."/>
            <person name="Bosak T."/>
            <person name="Fournier G.P."/>
        </authorList>
    </citation>
    <scope>NUCLEOTIDE SEQUENCE [LARGE SCALE GENOMIC DNA]</scope>
    <source>
        <strain evidence="3 4">CCALA 016</strain>
    </source>
</reference>
<feature type="transmembrane region" description="Helical" evidence="1">
    <location>
        <begin position="21"/>
        <end position="37"/>
    </location>
</feature>
<keyword evidence="1" id="KW-0812">Transmembrane</keyword>
<dbReference type="InterPro" id="IPR018639">
    <property type="entry name" value="DUF2062"/>
</dbReference>
<dbReference type="RefSeq" id="WP_106457957.1">
    <property type="nucleotide sequence ID" value="NZ_PXOH01000019.1"/>
</dbReference>
<keyword evidence="4" id="KW-1185">Reference proteome</keyword>
<keyword evidence="1" id="KW-1133">Transmembrane helix</keyword>
<feature type="transmembrane region" description="Helical" evidence="1">
    <location>
        <begin position="82"/>
        <end position="102"/>
    </location>
</feature>
<feature type="domain" description="DUF2062" evidence="2">
    <location>
        <begin position="25"/>
        <end position="173"/>
    </location>
</feature>
<comment type="caution">
    <text evidence="3">The sequence shown here is derived from an EMBL/GenBank/DDBJ whole genome shotgun (WGS) entry which is preliminary data.</text>
</comment>
<feature type="transmembrane region" description="Helical" evidence="1">
    <location>
        <begin position="138"/>
        <end position="165"/>
    </location>
</feature>
<organism evidence="3 4">
    <name type="scientific">Aphanothece hegewaldii CCALA 016</name>
    <dbReference type="NCBI Taxonomy" id="2107694"/>
    <lineage>
        <taxon>Bacteria</taxon>
        <taxon>Bacillati</taxon>
        <taxon>Cyanobacteriota</taxon>
        <taxon>Cyanophyceae</taxon>
        <taxon>Oscillatoriophycideae</taxon>
        <taxon>Chroococcales</taxon>
        <taxon>Aphanothecaceae</taxon>
        <taxon>Aphanothece</taxon>
    </lineage>
</organism>
<accession>A0A2T1LV33</accession>
<protein>
    <submittedName>
        <fullName evidence="3">DUF2062 domain-containing protein</fullName>
    </submittedName>
</protein>